<accession>M2QJB7</accession>
<evidence type="ECO:0000256" key="4">
    <source>
        <dbReference type="PROSITE-ProRule" id="PRU00134"/>
    </source>
</evidence>
<gene>
    <name evidence="6" type="ORF">CERSUDRAFT_99613</name>
</gene>
<evidence type="ECO:0000313" key="6">
    <source>
        <dbReference type="EMBL" id="EMD32215.1"/>
    </source>
</evidence>
<dbReference type="PROSITE" id="PS50865">
    <property type="entry name" value="ZF_MYND_2"/>
    <property type="match status" value="1"/>
</dbReference>
<dbReference type="HOGENOM" id="CLU_1019553_0_0_1"/>
<keyword evidence="1" id="KW-0479">Metal-binding</keyword>
<dbReference type="SUPFAM" id="SSF144232">
    <property type="entry name" value="HIT/MYND zinc finger-like"/>
    <property type="match status" value="1"/>
</dbReference>
<dbReference type="PANTHER" id="PTHR10237:SF14">
    <property type="entry name" value="MYND-TYPE DOMAIN-CONTAINING PROTEIN"/>
    <property type="match status" value="1"/>
</dbReference>
<dbReference type="STRING" id="914234.M2QJB7"/>
<keyword evidence="7" id="KW-1185">Reference proteome</keyword>
<dbReference type="GO" id="GO:0000981">
    <property type="term" value="F:DNA-binding transcription factor activity, RNA polymerase II-specific"/>
    <property type="evidence" value="ECO:0007669"/>
    <property type="project" value="TreeGrafter"/>
</dbReference>
<feature type="domain" description="MYND-type" evidence="5">
    <location>
        <begin position="18"/>
        <end position="62"/>
    </location>
</feature>
<dbReference type="PROSITE" id="PS01360">
    <property type="entry name" value="ZF_MYND_1"/>
    <property type="match status" value="1"/>
</dbReference>
<dbReference type="InterPro" id="IPR002893">
    <property type="entry name" value="Znf_MYND"/>
</dbReference>
<evidence type="ECO:0000256" key="2">
    <source>
        <dbReference type="ARBA" id="ARBA00022771"/>
    </source>
</evidence>
<dbReference type="OrthoDB" id="2785498at2759"/>
<dbReference type="PANTHER" id="PTHR10237">
    <property type="entry name" value="DEFORMED EPIDERMAL AUTOREGULATORY FACTOR 1 HOMOLOG SUPPRESSIN"/>
    <property type="match status" value="1"/>
</dbReference>
<organism evidence="6 7">
    <name type="scientific">Ceriporiopsis subvermispora (strain B)</name>
    <name type="common">White-rot fungus</name>
    <name type="synonym">Gelatoporia subvermispora</name>
    <dbReference type="NCBI Taxonomy" id="914234"/>
    <lineage>
        <taxon>Eukaryota</taxon>
        <taxon>Fungi</taxon>
        <taxon>Dikarya</taxon>
        <taxon>Basidiomycota</taxon>
        <taxon>Agaricomycotina</taxon>
        <taxon>Agaricomycetes</taxon>
        <taxon>Polyporales</taxon>
        <taxon>Gelatoporiaceae</taxon>
        <taxon>Gelatoporia</taxon>
    </lineage>
</organism>
<dbReference type="Proteomes" id="UP000016930">
    <property type="component" value="Unassembled WGS sequence"/>
</dbReference>
<evidence type="ECO:0000259" key="5">
    <source>
        <dbReference type="PROSITE" id="PS50865"/>
    </source>
</evidence>
<name>M2QJB7_CERS8</name>
<keyword evidence="3" id="KW-0862">Zinc</keyword>
<dbReference type="Gene3D" id="6.10.140.2220">
    <property type="match status" value="1"/>
</dbReference>
<protein>
    <recommendedName>
        <fullName evidence="5">MYND-type domain-containing protein</fullName>
    </recommendedName>
</protein>
<proteinExistence type="predicted"/>
<reference evidence="6 7" key="1">
    <citation type="journal article" date="2012" name="Proc. Natl. Acad. Sci. U.S.A.">
        <title>Comparative genomics of Ceriporiopsis subvermispora and Phanerochaete chrysosporium provide insight into selective ligninolysis.</title>
        <authorList>
            <person name="Fernandez-Fueyo E."/>
            <person name="Ruiz-Duenas F.J."/>
            <person name="Ferreira P."/>
            <person name="Floudas D."/>
            <person name="Hibbett D.S."/>
            <person name="Canessa P."/>
            <person name="Larrondo L.F."/>
            <person name="James T.Y."/>
            <person name="Seelenfreund D."/>
            <person name="Lobos S."/>
            <person name="Polanco R."/>
            <person name="Tello M."/>
            <person name="Honda Y."/>
            <person name="Watanabe T."/>
            <person name="Watanabe T."/>
            <person name="Ryu J.S."/>
            <person name="Kubicek C.P."/>
            <person name="Schmoll M."/>
            <person name="Gaskell J."/>
            <person name="Hammel K.E."/>
            <person name="St John F.J."/>
            <person name="Vanden Wymelenberg A."/>
            <person name="Sabat G."/>
            <person name="Splinter BonDurant S."/>
            <person name="Syed K."/>
            <person name="Yadav J.S."/>
            <person name="Doddapaneni H."/>
            <person name="Subramanian V."/>
            <person name="Lavin J.L."/>
            <person name="Oguiza J.A."/>
            <person name="Perez G."/>
            <person name="Pisabarro A.G."/>
            <person name="Ramirez L."/>
            <person name="Santoyo F."/>
            <person name="Master E."/>
            <person name="Coutinho P.M."/>
            <person name="Henrissat B."/>
            <person name="Lombard V."/>
            <person name="Magnuson J.K."/>
            <person name="Kuees U."/>
            <person name="Hori C."/>
            <person name="Igarashi K."/>
            <person name="Samejima M."/>
            <person name="Held B.W."/>
            <person name="Barry K.W."/>
            <person name="LaButti K.M."/>
            <person name="Lapidus A."/>
            <person name="Lindquist E.A."/>
            <person name="Lucas S.M."/>
            <person name="Riley R."/>
            <person name="Salamov A.A."/>
            <person name="Hoffmeister D."/>
            <person name="Schwenk D."/>
            <person name="Hadar Y."/>
            <person name="Yarden O."/>
            <person name="de Vries R.P."/>
            <person name="Wiebenga A."/>
            <person name="Stenlid J."/>
            <person name="Eastwood D."/>
            <person name="Grigoriev I.V."/>
            <person name="Berka R.M."/>
            <person name="Blanchette R.A."/>
            <person name="Kersten P."/>
            <person name="Martinez A.T."/>
            <person name="Vicuna R."/>
            <person name="Cullen D."/>
        </authorList>
    </citation>
    <scope>NUCLEOTIDE SEQUENCE [LARGE SCALE GENOMIC DNA]</scope>
    <source>
        <strain evidence="6 7">B</strain>
    </source>
</reference>
<evidence type="ECO:0000256" key="3">
    <source>
        <dbReference type="ARBA" id="ARBA00022833"/>
    </source>
</evidence>
<evidence type="ECO:0000313" key="7">
    <source>
        <dbReference type="Proteomes" id="UP000016930"/>
    </source>
</evidence>
<dbReference type="Pfam" id="PF01753">
    <property type="entry name" value="zf-MYND"/>
    <property type="match status" value="1"/>
</dbReference>
<dbReference type="AlphaFoldDB" id="M2QJB7"/>
<keyword evidence="2 4" id="KW-0863">Zinc-finger</keyword>
<evidence type="ECO:0000256" key="1">
    <source>
        <dbReference type="ARBA" id="ARBA00022723"/>
    </source>
</evidence>
<dbReference type="InterPro" id="IPR024119">
    <property type="entry name" value="TF_DEAF-1"/>
</dbReference>
<dbReference type="EMBL" id="KB445812">
    <property type="protein sequence ID" value="EMD32215.1"/>
    <property type="molecule type" value="Genomic_DNA"/>
</dbReference>
<dbReference type="GO" id="GO:0008270">
    <property type="term" value="F:zinc ion binding"/>
    <property type="evidence" value="ECO:0007669"/>
    <property type="project" value="UniProtKB-KW"/>
</dbReference>
<sequence>MSSTSTAQGKPPGYRKNCEVCKRGKFGLNPVDKLFVCRACNSTWYCSKECQRKHWPVHKAVCEQCRTRLPHVEDLERRILAAAPHISEGIRDTLRNPLPTEFKAEVEAFLTKFKGQLMEAGWCALNLRRDCTAWERKVLYLHLERIPDPSPSSRPWSRFRIKDAEAVLVSDLQLMPGQFMDGLRNWIPYKEQLDTVYRRASGYTGMLSIVAQCPYDTNTGAIHPTNHSTHIGYGPGPVRFPERGNWVQNLKKAVERMAGRATIEAVDA</sequence>
<dbReference type="GO" id="GO:0005634">
    <property type="term" value="C:nucleus"/>
    <property type="evidence" value="ECO:0007669"/>
    <property type="project" value="TreeGrafter"/>
</dbReference>